<evidence type="ECO:0000313" key="3">
    <source>
        <dbReference type="WBParaSite" id="OFLC_0000199501-mRNA-1"/>
    </source>
</evidence>
<dbReference type="AlphaFoldDB" id="A0A183H3D6"/>
<evidence type="ECO:0000313" key="1">
    <source>
        <dbReference type="EMBL" id="OZC12001.1"/>
    </source>
</evidence>
<name>A0A183H3D6_9BILA</name>
<dbReference type="Proteomes" id="UP000242913">
    <property type="component" value="Unassembled WGS sequence"/>
</dbReference>
<keyword evidence="2" id="KW-1185">Reference proteome</keyword>
<dbReference type="WBParaSite" id="OFLC_0000199501-mRNA-1">
    <property type="protein sequence ID" value="OFLC_0000199501-mRNA-1"/>
    <property type="gene ID" value="OFLC_0000199501"/>
</dbReference>
<sequence length="97" mass="10557">MPMSNKALCSLEIDSNRELTLCYPEYVTYVALRKTSMIGGVYFWSLITTIFPQTSVAALQKGSVILVVPDDSKLHVSPAWQQVGGIALGALRPAITN</sequence>
<organism evidence="3">
    <name type="scientific">Onchocerca flexuosa</name>
    <dbReference type="NCBI Taxonomy" id="387005"/>
    <lineage>
        <taxon>Eukaryota</taxon>
        <taxon>Metazoa</taxon>
        <taxon>Ecdysozoa</taxon>
        <taxon>Nematoda</taxon>
        <taxon>Chromadorea</taxon>
        <taxon>Rhabditida</taxon>
        <taxon>Spirurina</taxon>
        <taxon>Spiruromorpha</taxon>
        <taxon>Filarioidea</taxon>
        <taxon>Onchocercidae</taxon>
        <taxon>Onchocerca</taxon>
    </lineage>
</organism>
<protein>
    <submittedName>
        <fullName evidence="3">Peptidase A1 domain-containing protein</fullName>
    </submittedName>
</protein>
<evidence type="ECO:0000313" key="2">
    <source>
        <dbReference type="Proteomes" id="UP000242913"/>
    </source>
</evidence>
<accession>A0A183H3D6</accession>
<reference evidence="1 2" key="1">
    <citation type="submission" date="2015-12" db="EMBL/GenBank/DDBJ databases">
        <title>Draft genome of the nematode, Onchocerca flexuosa.</title>
        <authorList>
            <person name="Mitreva M."/>
        </authorList>
    </citation>
    <scope>NUCLEOTIDE SEQUENCE [LARGE SCALE GENOMIC DNA]</scope>
    <source>
        <strain evidence="1">Red Deer</strain>
    </source>
</reference>
<gene>
    <name evidence="1" type="ORF">X798_01182</name>
</gene>
<dbReference type="EMBL" id="KZ269979">
    <property type="protein sequence ID" value="OZC12001.1"/>
    <property type="molecule type" value="Genomic_DNA"/>
</dbReference>
<proteinExistence type="predicted"/>
<reference evidence="3" key="2">
    <citation type="submission" date="2016-06" db="UniProtKB">
        <authorList>
            <consortium name="WormBaseParasite"/>
        </authorList>
    </citation>
    <scope>IDENTIFICATION</scope>
</reference>